<dbReference type="PANTHER" id="PTHR31297:SF42">
    <property type="entry name" value="GLYCOSIDE HYDROLASE FAMILY 5 DOMAIN-CONTAINING PROTEIN"/>
    <property type="match status" value="1"/>
</dbReference>
<dbReference type="InterPro" id="IPR001547">
    <property type="entry name" value="Glyco_hydro_5"/>
</dbReference>
<comment type="similarity">
    <text evidence="1 4">Belongs to the glycosyl hydrolase 5 (cellulase A) family.</text>
</comment>
<organism evidence="7 8">
    <name type="scientific">Marasmius crinis-equi</name>
    <dbReference type="NCBI Taxonomy" id="585013"/>
    <lineage>
        <taxon>Eukaryota</taxon>
        <taxon>Fungi</taxon>
        <taxon>Dikarya</taxon>
        <taxon>Basidiomycota</taxon>
        <taxon>Agaricomycotina</taxon>
        <taxon>Agaricomycetes</taxon>
        <taxon>Agaricomycetidae</taxon>
        <taxon>Agaricales</taxon>
        <taxon>Marasmiineae</taxon>
        <taxon>Marasmiaceae</taxon>
        <taxon>Marasmius</taxon>
    </lineage>
</organism>
<comment type="caution">
    <text evidence="7">The sequence shown here is derived from an EMBL/GenBank/DDBJ whole genome shotgun (WGS) entry which is preliminary data.</text>
</comment>
<evidence type="ECO:0000313" key="7">
    <source>
        <dbReference type="EMBL" id="KAL0581059.1"/>
    </source>
</evidence>
<dbReference type="Pfam" id="PF00150">
    <property type="entry name" value="Cellulase"/>
    <property type="match status" value="1"/>
</dbReference>
<evidence type="ECO:0000256" key="3">
    <source>
        <dbReference type="ARBA" id="ARBA00023295"/>
    </source>
</evidence>
<dbReference type="InterPro" id="IPR017853">
    <property type="entry name" value="GH"/>
</dbReference>
<evidence type="ECO:0000259" key="6">
    <source>
        <dbReference type="Pfam" id="PF00150"/>
    </source>
</evidence>
<evidence type="ECO:0000256" key="2">
    <source>
        <dbReference type="ARBA" id="ARBA00022801"/>
    </source>
</evidence>
<dbReference type="InterPro" id="IPR050386">
    <property type="entry name" value="Glycosyl_hydrolase_5"/>
</dbReference>
<evidence type="ECO:0000313" key="8">
    <source>
        <dbReference type="Proteomes" id="UP001465976"/>
    </source>
</evidence>
<gene>
    <name evidence="7" type="ORF">V5O48_000952</name>
</gene>
<feature type="domain" description="Glycoside hydrolase family 5" evidence="6">
    <location>
        <begin position="88"/>
        <end position="329"/>
    </location>
</feature>
<accession>A0ABR3FZV3</accession>
<dbReference type="EMBL" id="JBAHYK010000017">
    <property type="protein sequence ID" value="KAL0581059.1"/>
    <property type="molecule type" value="Genomic_DNA"/>
</dbReference>
<feature type="chain" id="PRO_5046149073" description="Glycoside hydrolase family 5 domain-containing protein" evidence="5">
    <location>
        <begin position="25"/>
        <end position="433"/>
    </location>
</feature>
<keyword evidence="5" id="KW-0732">Signal</keyword>
<keyword evidence="8" id="KW-1185">Reference proteome</keyword>
<keyword evidence="3 4" id="KW-0326">Glycosidase</keyword>
<protein>
    <recommendedName>
        <fullName evidence="6">Glycoside hydrolase family 5 domain-containing protein</fullName>
    </recommendedName>
</protein>
<dbReference type="SUPFAM" id="SSF51445">
    <property type="entry name" value="(Trans)glycosidases"/>
    <property type="match status" value="1"/>
</dbReference>
<name>A0ABR3FZV3_9AGAR</name>
<feature type="signal peptide" evidence="5">
    <location>
        <begin position="1"/>
        <end position="24"/>
    </location>
</feature>
<dbReference type="PANTHER" id="PTHR31297">
    <property type="entry name" value="GLUCAN ENDO-1,6-BETA-GLUCOSIDASE B"/>
    <property type="match status" value="1"/>
</dbReference>
<reference evidence="7 8" key="1">
    <citation type="submission" date="2024-02" db="EMBL/GenBank/DDBJ databases">
        <title>A draft genome for the cacao thread blight pathogen Marasmius crinis-equi.</title>
        <authorList>
            <person name="Cohen S.P."/>
            <person name="Baruah I.K."/>
            <person name="Amoako-Attah I."/>
            <person name="Bukari Y."/>
            <person name="Meinhardt L.W."/>
            <person name="Bailey B.A."/>
        </authorList>
    </citation>
    <scope>NUCLEOTIDE SEQUENCE [LARGE SCALE GENOMIC DNA]</scope>
    <source>
        <strain evidence="7 8">GH-76</strain>
    </source>
</reference>
<evidence type="ECO:0000256" key="4">
    <source>
        <dbReference type="RuleBase" id="RU361153"/>
    </source>
</evidence>
<dbReference type="Proteomes" id="UP001465976">
    <property type="component" value="Unassembled WGS sequence"/>
</dbReference>
<evidence type="ECO:0000256" key="1">
    <source>
        <dbReference type="ARBA" id="ARBA00005641"/>
    </source>
</evidence>
<sequence>MLLVGTLLTTVTLFTLSLFEGTSALPSLSVSQSFPYGLQKVRGVNIGGWLVLEPFITPTLFDNTGNDKIVDEYTFGQLAPNRAQAEAALKQHWDTFITEEDFAQIAAAGLNHVRIAIGYWAFKTLPGDPYISGQLPYLKTAIGWARTHGLNVIVDLHGAPGSQNGFDNSGQKLDHPGWHTQQTNIDITNEVLRMIVDQFGGDSTVPTIAPLNEPAAFAEDIMNATKKYWLDSYDSIRYPQGKGLLEWESNTMVLIHDAFQGVKFWNGFMPSPKYENYGLDKHIYQIFSNDEVSRNEAEHIRVACNYAEEITSAEDFFVIIGEWAPVATDCARNLNSRGMGPRYDGTYPGSSRIGSCEGKTGDASDFSLEFKDFMRQYWEAQVTTYEKADGWLQWTWKTEGGNSEWSYKSGLENGWIPQDPTDLKYPDICQRFQ</sequence>
<keyword evidence="2 4" id="KW-0378">Hydrolase</keyword>
<proteinExistence type="inferred from homology"/>
<dbReference type="Gene3D" id="3.20.20.80">
    <property type="entry name" value="Glycosidases"/>
    <property type="match status" value="1"/>
</dbReference>
<evidence type="ECO:0000256" key="5">
    <source>
        <dbReference type="SAM" id="SignalP"/>
    </source>
</evidence>